<dbReference type="RefSeq" id="WP_140468790.1">
    <property type="nucleotide sequence ID" value="NZ_RCYZ01000008.1"/>
</dbReference>
<dbReference type="Pfam" id="PF01553">
    <property type="entry name" value="Acyltransferase"/>
    <property type="match status" value="1"/>
</dbReference>
<evidence type="ECO:0000256" key="1">
    <source>
        <dbReference type="SAM" id="Phobius"/>
    </source>
</evidence>
<keyword evidence="4" id="KW-1185">Reference proteome</keyword>
<evidence type="ECO:0000313" key="4">
    <source>
        <dbReference type="Proteomes" id="UP000317646"/>
    </source>
</evidence>
<evidence type="ECO:0000259" key="2">
    <source>
        <dbReference type="SMART" id="SM00563"/>
    </source>
</evidence>
<dbReference type="OrthoDB" id="9806008at2"/>
<protein>
    <recommendedName>
        <fullName evidence="2">Phospholipid/glycerol acyltransferase domain-containing protein</fullName>
    </recommendedName>
</protein>
<name>A0A502GNN4_9BACT</name>
<dbReference type="Proteomes" id="UP000317646">
    <property type="component" value="Unassembled WGS sequence"/>
</dbReference>
<feature type="transmembrane region" description="Helical" evidence="1">
    <location>
        <begin position="388"/>
        <end position="410"/>
    </location>
</feature>
<keyword evidence="1" id="KW-1133">Transmembrane helix</keyword>
<dbReference type="EMBL" id="RCYZ01000008">
    <property type="protein sequence ID" value="TPG62910.1"/>
    <property type="molecule type" value="Genomic_DNA"/>
</dbReference>
<organism evidence="3 4">
    <name type="scientific">Hymenobacter nivis</name>
    <dbReference type="NCBI Taxonomy" id="1850093"/>
    <lineage>
        <taxon>Bacteria</taxon>
        <taxon>Pseudomonadati</taxon>
        <taxon>Bacteroidota</taxon>
        <taxon>Cytophagia</taxon>
        <taxon>Cytophagales</taxon>
        <taxon>Hymenobacteraceae</taxon>
        <taxon>Hymenobacter</taxon>
    </lineage>
</organism>
<dbReference type="AlphaFoldDB" id="A0A502GNN4"/>
<proteinExistence type="predicted"/>
<keyword evidence="1" id="KW-0812">Transmembrane</keyword>
<dbReference type="InterPro" id="IPR002123">
    <property type="entry name" value="Plipid/glycerol_acylTrfase"/>
</dbReference>
<feature type="transmembrane region" description="Helical" evidence="1">
    <location>
        <begin position="358"/>
        <end position="376"/>
    </location>
</feature>
<feature type="transmembrane region" description="Helical" evidence="1">
    <location>
        <begin position="315"/>
        <end position="337"/>
    </location>
</feature>
<gene>
    <name evidence="3" type="ORF">EAH73_17750</name>
</gene>
<dbReference type="PANTHER" id="PTHR31605:SF0">
    <property type="entry name" value="GLYCEROL-3-PHOSPHATE O-ACYLTRANSFERASE 1"/>
    <property type="match status" value="1"/>
</dbReference>
<feature type="domain" description="Phospholipid/glycerol acyltransferase" evidence="2">
    <location>
        <begin position="36"/>
        <end position="177"/>
    </location>
</feature>
<accession>A0A502GNN4</accession>
<sequence length="461" mass="50460">MLAYHIMKPIVQASLRVFFRRAEVRHRKRLALPGPLLLAVNHPNTLMDPLLVAANMPRPAAFLAKSTFFKNPVSKAIFESVNCLPIYRRQDAEAAAAASGRALNAAELHAQNEAAFGKCYDYLGQGRAIMIFPEGISLNERKLRPLKSGAARIALGAEARHNFKLGLHVLPVGINYFDPTRFRSDVLLNVAPPIRVADYAAAYAASPDAAADALTAAITKALERRLVISRDAAGDALGQQIERTFGDHLNPDDDPDTLYDNFQLGRTLLQAVAYFEQHDPARLAAVRTQLADYLGALRQHGLDDAALDEQRRGRLAGLVNLALGLPVWLYGVLNNYLPYRLPSLVASRVTPTEPEFRAAVMMGVGLVAFPLFYGLQAAAVQHWLTHRWWLTALYVISLPISGFYALGYGVELAARLRRLRALRLFRQAPAVGAGLLARRAAIVAALEEARVRYLGAPAGPA</sequence>
<dbReference type="SUPFAM" id="SSF69593">
    <property type="entry name" value="Glycerol-3-phosphate (1)-acyltransferase"/>
    <property type="match status" value="1"/>
</dbReference>
<dbReference type="SMART" id="SM00563">
    <property type="entry name" value="PlsC"/>
    <property type="match status" value="1"/>
</dbReference>
<comment type="caution">
    <text evidence="3">The sequence shown here is derived from an EMBL/GenBank/DDBJ whole genome shotgun (WGS) entry which is preliminary data.</text>
</comment>
<reference evidence="3 4" key="1">
    <citation type="journal article" date="2019" name="Environ. Microbiol.">
        <title>Species interactions and distinct microbial communities in high Arctic permafrost affected cryosols are associated with the CH4 and CO2 gas fluxes.</title>
        <authorList>
            <person name="Altshuler I."/>
            <person name="Hamel J."/>
            <person name="Turney S."/>
            <person name="Magnuson E."/>
            <person name="Levesque R."/>
            <person name="Greer C."/>
            <person name="Whyte L.G."/>
        </authorList>
    </citation>
    <scope>NUCLEOTIDE SEQUENCE [LARGE SCALE GENOMIC DNA]</scope>
    <source>
        <strain evidence="3 4">S9.2P</strain>
    </source>
</reference>
<dbReference type="PANTHER" id="PTHR31605">
    <property type="entry name" value="GLYCEROL-3-PHOSPHATE O-ACYLTRANSFERASE 1"/>
    <property type="match status" value="1"/>
</dbReference>
<dbReference type="GO" id="GO:0016287">
    <property type="term" value="F:glycerone-phosphate O-acyltransferase activity"/>
    <property type="evidence" value="ECO:0007669"/>
    <property type="project" value="TreeGrafter"/>
</dbReference>
<evidence type="ECO:0000313" key="3">
    <source>
        <dbReference type="EMBL" id="TPG62910.1"/>
    </source>
</evidence>
<keyword evidence="1" id="KW-0472">Membrane</keyword>
<dbReference type="GO" id="GO:0008654">
    <property type="term" value="P:phospholipid biosynthetic process"/>
    <property type="evidence" value="ECO:0007669"/>
    <property type="project" value="TreeGrafter"/>
</dbReference>
<dbReference type="GO" id="GO:0004366">
    <property type="term" value="F:glycerol-3-phosphate O-acyltransferase activity"/>
    <property type="evidence" value="ECO:0007669"/>
    <property type="project" value="TreeGrafter"/>
</dbReference>
<dbReference type="InterPro" id="IPR052744">
    <property type="entry name" value="GPAT/DAPAT"/>
</dbReference>